<evidence type="ECO:0000256" key="3">
    <source>
        <dbReference type="ARBA" id="ARBA00022475"/>
    </source>
</evidence>
<keyword evidence="9" id="KW-1185">Reference proteome</keyword>
<evidence type="ECO:0000313" key="9">
    <source>
        <dbReference type="Proteomes" id="UP000004208"/>
    </source>
</evidence>
<dbReference type="InterPro" id="IPR007341">
    <property type="entry name" value="Transgly_assoc"/>
</dbReference>
<keyword evidence="3" id="KW-1003">Cell membrane</keyword>
<reference evidence="8" key="1">
    <citation type="submission" date="2010-06" db="EMBL/GenBank/DDBJ databases">
        <authorList>
            <person name="Muzny D."/>
            <person name="Qin X."/>
            <person name="Buhay C."/>
            <person name="Dugan-Rocha S."/>
            <person name="Ding Y."/>
            <person name="Chen G."/>
            <person name="Hawes A."/>
            <person name="Holder M."/>
            <person name="Jhangiani S."/>
            <person name="Johnson A."/>
            <person name="Khan Z."/>
            <person name="Li Z."/>
            <person name="Liu W."/>
            <person name="Liu X."/>
            <person name="Perez L."/>
            <person name="Shen H."/>
            <person name="Wang Q."/>
            <person name="Watt J."/>
            <person name="Xi L."/>
            <person name="Xin Y."/>
            <person name="Zhou J."/>
            <person name="Deng J."/>
            <person name="Jiang H."/>
            <person name="Liu Y."/>
            <person name="Qu J."/>
            <person name="Song X.-Z."/>
            <person name="Zhang L."/>
            <person name="Villasana D."/>
            <person name="Johnson A."/>
            <person name="Liu J."/>
            <person name="Liyanage D."/>
            <person name="Lorensuhewa L."/>
            <person name="Robinson T."/>
            <person name="Song A."/>
            <person name="Song B.-B."/>
            <person name="Dinh H."/>
            <person name="Thornton R."/>
            <person name="Coyle M."/>
            <person name="Francisco L."/>
            <person name="Jackson L."/>
            <person name="Javaid M."/>
            <person name="Korchina V."/>
            <person name="Kovar C."/>
            <person name="Mata R."/>
            <person name="Mathew T."/>
            <person name="Ngo R."/>
            <person name="Nguyen L."/>
            <person name="Nguyen N."/>
            <person name="Okwuonu G."/>
            <person name="Ongeri F."/>
            <person name="Pham C."/>
            <person name="Simmons D."/>
            <person name="Wilczek-Boney K."/>
            <person name="Hale W."/>
            <person name="Jakkamsetti A."/>
            <person name="Pham P."/>
            <person name="Ruth R."/>
            <person name="San Lucas F."/>
            <person name="Warren J."/>
            <person name="Zhang J."/>
            <person name="Zhao Z."/>
            <person name="Zhou C."/>
            <person name="Zhu D."/>
            <person name="Lee S."/>
            <person name="Bess C."/>
            <person name="Blankenburg K."/>
            <person name="Forbes L."/>
            <person name="Fu Q."/>
            <person name="Gubbala S."/>
            <person name="Hirani K."/>
            <person name="Jayaseelan J.C."/>
            <person name="Lara F."/>
            <person name="Munidasa M."/>
            <person name="Palculict T."/>
            <person name="Patil S."/>
            <person name="Pu L.-L."/>
            <person name="Saada N."/>
            <person name="Tang L."/>
            <person name="Weissenberger G."/>
            <person name="Zhu Y."/>
            <person name="Hemphill L."/>
            <person name="Shang Y."/>
            <person name="Youmans B."/>
            <person name="Ayvaz T."/>
            <person name="Ross M."/>
            <person name="Santibanez J."/>
            <person name="Aqrawi P."/>
            <person name="Gross S."/>
            <person name="Joshi V."/>
            <person name="Fowler G."/>
            <person name="Nazareth L."/>
            <person name="Reid J."/>
            <person name="Worley K."/>
            <person name="Petrosino J."/>
            <person name="Highlander S."/>
            <person name="Gibbs R."/>
        </authorList>
    </citation>
    <scope>NUCLEOTIDE SEQUENCE [LARGE SCALE GENOMIC DNA]</scope>
    <source>
        <strain evidence="8">ATCC 33030</strain>
    </source>
</reference>
<comment type="similarity">
    <text evidence="2">Belongs to the UPF0410 family.</text>
</comment>
<keyword evidence="4 7" id="KW-0812">Transmembrane</keyword>
<dbReference type="HOGENOM" id="CLU_160040_0_0_11"/>
<feature type="transmembrane region" description="Helical" evidence="7">
    <location>
        <begin position="63"/>
        <end position="85"/>
    </location>
</feature>
<dbReference type="PANTHER" id="PTHR33884:SF3">
    <property type="entry name" value="UPF0410 PROTEIN YMGE"/>
    <property type="match status" value="1"/>
</dbReference>
<dbReference type="GO" id="GO:0005886">
    <property type="term" value="C:plasma membrane"/>
    <property type="evidence" value="ECO:0007669"/>
    <property type="project" value="UniProtKB-SubCell"/>
</dbReference>
<proteinExistence type="inferred from homology"/>
<accession>D7W9C7</accession>
<evidence type="ECO:0000256" key="1">
    <source>
        <dbReference type="ARBA" id="ARBA00004651"/>
    </source>
</evidence>
<evidence type="ECO:0000256" key="2">
    <source>
        <dbReference type="ARBA" id="ARBA00011006"/>
    </source>
</evidence>
<gene>
    <name evidence="8" type="ORF">HMPREF0291_10665</name>
</gene>
<protein>
    <submittedName>
        <fullName evidence="8">Transglycosylase associated protein</fullName>
    </submittedName>
</protein>
<keyword evidence="6 7" id="KW-0472">Membrane</keyword>
<comment type="subcellular location">
    <subcellularLocation>
        <location evidence="1">Cell membrane</location>
        <topology evidence="1">Multi-pass membrane protein</topology>
    </subcellularLocation>
</comment>
<evidence type="ECO:0000256" key="6">
    <source>
        <dbReference type="ARBA" id="ARBA00023136"/>
    </source>
</evidence>
<comment type="caution">
    <text evidence="8">The sequence shown here is derived from an EMBL/GenBank/DDBJ whole genome shotgun (WGS) entry which is preliminary data.</text>
</comment>
<dbReference type="PANTHER" id="PTHR33884">
    <property type="entry name" value="UPF0410 PROTEIN YMGE"/>
    <property type="match status" value="1"/>
</dbReference>
<name>D7W9C7_9CORY</name>
<dbReference type="AlphaFoldDB" id="D7W9C7"/>
<dbReference type="RefSeq" id="WP_005287926.1">
    <property type="nucleotide sequence ID" value="NZ_CM000961.1"/>
</dbReference>
<evidence type="ECO:0000256" key="7">
    <source>
        <dbReference type="SAM" id="Phobius"/>
    </source>
</evidence>
<dbReference type="EMBL" id="ACLJ02000001">
    <property type="protein sequence ID" value="EFK55407.1"/>
    <property type="molecule type" value="Genomic_DNA"/>
</dbReference>
<feature type="transmembrane region" description="Helical" evidence="7">
    <location>
        <begin position="32"/>
        <end position="51"/>
    </location>
</feature>
<evidence type="ECO:0000313" key="8">
    <source>
        <dbReference type="EMBL" id="EFK55407.1"/>
    </source>
</evidence>
<dbReference type="STRING" id="585529.HMPREF0291_10665"/>
<sequence>MTPTLGFLGWIVIGGIAGWIASMIMKRDASMGIFANIAAGVVGGLVGGWVLSLFGVDVAGGNWIFSMFTCIIGAVIVLWIVNMIMGRRR</sequence>
<dbReference type="eggNOG" id="COG2261">
    <property type="taxonomic scope" value="Bacteria"/>
</dbReference>
<keyword evidence="5 7" id="KW-1133">Transmembrane helix</keyword>
<organism evidence="8 9">
    <name type="scientific">Corynebacterium genitalium ATCC 33030</name>
    <dbReference type="NCBI Taxonomy" id="585529"/>
    <lineage>
        <taxon>Bacteria</taxon>
        <taxon>Bacillati</taxon>
        <taxon>Actinomycetota</taxon>
        <taxon>Actinomycetes</taxon>
        <taxon>Mycobacteriales</taxon>
        <taxon>Corynebacteriaceae</taxon>
        <taxon>Corynebacterium</taxon>
    </lineage>
</organism>
<dbReference type="Proteomes" id="UP000004208">
    <property type="component" value="Unassembled WGS sequence"/>
</dbReference>
<evidence type="ECO:0000256" key="5">
    <source>
        <dbReference type="ARBA" id="ARBA00022989"/>
    </source>
</evidence>
<dbReference type="Pfam" id="PF04226">
    <property type="entry name" value="Transgly_assoc"/>
    <property type="match status" value="1"/>
</dbReference>
<dbReference type="OrthoDB" id="5245115at2"/>
<evidence type="ECO:0000256" key="4">
    <source>
        <dbReference type="ARBA" id="ARBA00022692"/>
    </source>
</evidence>
<feature type="transmembrane region" description="Helical" evidence="7">
    <location>
        <begin position="6"/>
        <end position="25"/>
    </location>
</feature>